<name>A0A932ZRC3_UNCTE</name>
<gene>
    <name evidence="2" type="ORF">HY618_00910</name>
</gene>
<proteinExistence type="predicted"/>
<evidence type="ECO:0000313" key="2">
    <source>
        <dbReference type="EMBL" id="MBI4250994.1"/>
    </source>
</evidence>
<feature type="chain" id="PRO_5037020362" description="ABC transporter substrate-binding protein" evidence="1">
    <location>
        <begin position="26"/>
        <end position="91"/>
    </location>
</feature>
<dbReference type="Proteomes" id="UP000752292">
    <property type="component" value="Unassembled WGS sequence"/>
</dbReference>
<dbReference type="AlphaFoldDB" id="A0A932ZRC3"/>
<protein>
    <recommendedName>
        <fullName evidence="4">ABC transporter substrate-binding protein</fullName>
    </recommendedName>
</protein>
<comment type="caution">
    <text evidence="2">The sequence shown here is derived from an EMBL/GenBank/DDBJ whole genome shotgun (WGS) entry which is preliminary data.</text>
</comment>
<evidence type="ECO:0000256" key="1">
    <source>
        <dbReference type="SAM" id="SignalP"/>
    </source>
</evidence>
<keyword evidence="1" id="KW-0732">Signal</keyword>
<sequence length="91" mass="9624">MRRILTLAACATLALSLAAAPEASAARKGGTLRVAIEGNVPHLDGTTALGLPIKFYRETAGASLVMVDEKYNIVGDLARKWEVSDEGRVIT</sequence>
<feature type="signal peptide" evidence="1">
    <location>
        <begin position="1"/>
        <end position="25"/>
    </location>
</feature>
<evidence type="ECO:0008006" key="4">
    <source>
        <dbReference type="Google" id="ProtNLM"/>
    </source>
</evidence>
<dbReference type="SUPFAM" id="SSF53850">
    <property type="entry name" value="Periplasmic binding protein-like II"/>
    <property type="match status" value="1"/>
</dbReference>
<feature type="non-terminal residue" evidence="2">
    <location>
        <position position="91"/>
    </location>
</feature>
<organism evidence="2 3">
    <name type="scientific">Tectimicrobiota bacterium</name>
    <dbReference type="NCBI Taxonomy" id="2528274"/>
    <lineage>
        <taxon>Bacteria</taxon>
        <taxon>Pseudomonadati</taxon>
        <taxon>Nitrospinota/Tectimicrobiota group</taxon>
        <taxon>Candidatus Tectimicrobiota</taxon>
    </lineage>
</organism>
<dbReference type="EMBL" id="JACQRX010000040">
    <property type="protein sequence ID" value="MBI4250994.1"/>
    <property type="molecule type" value="Genomic_DNA"/>
</dbReference>
<dbReference type="Gene3D" id="3.40.190.10">
    <property type="entry name" value="Periplasmic binding protein-like II"/>
    <property type="match status" value="1"/>
</dbReference>
<evidence type="ECO:0000313" key="3">
    <source>
        <dbReference type="Proteomes" id="UP000752292"/>
    </source>
</evidence>
<reference evidence="2" key="1">
    <citation type="submission" date="2020-07" db="EMBL/GenBank/DDBJ databases">
        <title>Huge and variable diversity of episymbiotic CPR bacteria and DPANN archaea in groundwater ecosystems.</title>
        <authorList>
            <person name="He C.Y."/>
            <person name="Keren R."/>
            <person name="Whittaker M."/>
            <person name="Farag I.F."/>
            <person name="Doudna J."/>
            <person name="Cate J.H.D."/>
            <person name="Banfield J.F."/>
        </authorList>
    </citation>
    <scope>NUCLEOTIDE SEQUENCE</scope>
    <source>
        <strain evidence="2">NC_groundwater_1370_Ag_S-0.2um_69_93</strain>
    </source>
</reference>
<accession>A0A932ZRC3</accession>